<dbReference type="GO" id="GO:0003994">
    <property type="term" value="F:aconitate hydratase activity"/>
    <property type="evidence" value="ECO:0007669"/>
    <property type="project" value="UniProtKB-EC"/>
</dbReference>
<evidence type="ECO:0000313" key="3">
    <source>
        <dbReference type="EMBL" id="AIF84728.1"/>
    </source>
</evidence>
<gene>
    <name evidence="3" type="ORF">NTE_02685</name>
</gene>
<dbReference type="EC" id="4.2.1.3" evidence="3"/>
<dbReference type="HOGENOM" id="CLU_141583_2_0_2"/>
<evidence type="ECO:0000313" key="4">
    <source>
        <dbReference type="Proteomes" id="UP000028194"/>
    </source>
</evidence>
<dbReference type="STRING" id="1459636.NTE_02685"/>
<dbReference type="InterPro" id="IPR002840">
    <property type="entry name" value="PMDh-S-like_dom"/>
</dbReference>
<dbReference type="Pfam" id="PF01989">
    <property type="entry name" value="AcnX_swivel_put"/>
    <property type="match status" value="1"/>
</dbReference>
<keyword evidence="4" id="KW-1185">Reference proteome</keyword>
<sequence length="134" mass="13819">MITGCRRIVGGKGEGEALVSSQPINFLAMVEAKSGRITDPKHKLYGKSLKDTVLVFPNAVGSSVGAYVFYSLKEAGTAPKAIVCAKADITTASGCAIANIPVVDLPEKSSSLVSLVRPGSRIKVDADAGQIATV</sequence>
<keyword evidence="1 3" id="KW-0456">Lyase</keyword>
<dbReference type="EMBL" id="CP007174">
    <property type="protein sequence ID" value="AIF84728.1"/>
    <property type="molecule type" value="Genomic_DNA"/>
</dbReference>
<reference evidence="3 4" key="1">
    <citation type="journal article" date="2014" name="PLoS ONE">
        <title>Genome Sequence of Candidatus Nitrososphaera evergladensis from Group I.1b Enriched from Everglades Soil Reveals Novel Genomic Features of the Ammonia-Oxidizing Archaea.</title>
        <authorList>
            <person name="Zhalnina K.V."/>
            <person name="Dias R."/>
            <person name="Leonard M.T."/>
            <person name="Dorr de Quadros P."/>
            <person name="Camargo F.A."/>
            <person name="Drew J.C."/>
            <person name="Farmerie W.G."/>
            <person name="Daroub S.H."/>
            <person name="Triplett E.W."/>
        </authorList>
    </citation>
    <scope>NUCLEOTIDE SEQUENCE [LARGE SCALE GENOMIC DNA]</scope>
    <source>
        <strain evidence="3 4">SR1</strain>
    </source>
</reference>
<dbReference type="SUPFAM" id="SSF52016">
    <property type="entry name" value="LeuD/IlvD-like"/>
    <property type="match status" value="1"/>
</dbReference>
<dbReference type="PIRSF" id="PIRSF004966">
    <property type="entry name" value="UCP004966"/>
    <property type="match status" value="1"/>
</dbReference>
<evidence type="ECO:0000259" key="2">
    <source>
        <dbReference type="Pfam" id="PF01989"/>
    </source>
</evidence>
<name>A0A075MUE4_9ARCH</name>
<protein>
    <submittedName>
        <fullName evidence="3">Putative aconitase subunit 2</fullName>
        <ecNumber evidence="3">4.2.1.3</ecNumber>
    </submittedName>
</protein>
<evidence type="ECO:0000256" key="1">
    <source>
        <dbReference type="ARBA" id="ARBA00023239"/>
    </source>
</evidence>
<dbReference type="Proteomes" id="UP000028194">
    <property type="component" value="Chromosome"/>
</dbReference>
<dbReference type="AlphaFoldDB" id="A0A075MUE4"/>
<organism evidence="3 4">
    <name type="scientific">Candidatus Nitrososphaera evergladensis SR1</name>
    <dbReference type="NCBI Taxonomy" id="1459636"/>
    <lineage>
        <taxon>Archaea</taxon>
        <taxon>Nitrososphaerota</taxon>
        <taxon>Nitrososphaeria</taxon>
        <taxon>Nitrososphaerales</taxon>
        <taxon>Nitrososphaeraceae</taxon>
        <taxon>Nitrososphaera</taxon>
    </lineage>
</organism>
<dbReference type="Gene3D" id="3.50.30.10">
    <property type="entry name" value="Phosphohistidine domain"/>
    <property type="match status" value="1"/>
</dbReference>
<proteinExistence type="predicted"/>
<dbReference type="InterPro" id="IPR012016">
    <property type="entry name" value="PMDh-S-like"/>
</dbReference>
<dbReference type="CDD" id="cd01356">
    <property type="entry name" value="AcnX_swivel"/>
    <property type="match status" value="1"/>
</dbReference>
<feature type="domain" description="Phosphomevalonate dehydratase small subunit-like" evidence="2">
    <location>
        <begin position="24"/>
        <end position="103"/>
    </location>
</feature>
<accession>A0A075MUE4</accession>
<dbReference type="KEGG" id="nev:NTE_02685"/>
<dbReference type="eggNOG" id="arCOG04279">
    <property type="taxonomic scope" value="Archaea"/>
</dbReference>